<evidence type="ECO:0000313" key="3">
    <source>
        <dbReference type="EMBL" id="QPG07184.1"/>
    </source>
</evidence>
<keyword evidence="4" id="KW-1185">Reference proteome</keyword>
<dbReference type="GO" id="GO:0016787">
    <property type="term" value="F:hydrolase activity"/>
    <property type="evidence" value="ECO:0007669"/>
    <property type="project" value="UniProtKB-KW"/>
</dbReference>
<reference evidence="3 4" key="1">
    <citation type="submission" date="2020-11" db="EMBL/GenBank/DDBJ databases">
        <title>Complete genome sequence for Salinimonas sp. strain G2-b.</title>
        <authorList>
            <person name="Park S.-J."/>
        </authorList>
    </citation>
    <scope>NUCLEOTIDE SEQUENCE [LARGE SCALE GENOMIC DNA]</scope>
    <source>
        <strain evidence="3 4">G2-b</strain>
    </source>
</reference>
<protein>
    <submittedName>
        <fullName evidence="3">Alpha/beta fold hydrolase</fullName>
    </submittedName>
</protein>
<gene>
    <name evidence="3" type="ORF">IT774_09180</name>
</gene>
<dbReference type="PRINTS" id="PR00412">
    <property type="entry name" value="EPOXHYDRLASE"/>
</dbReference>
<dbReference type="InterPro" id="IPR000639">
    <property type="entry name" value="Epox_hydrolase-like"/>
</dbReference>
<dbReference type="Pfam" id="PF00561">
    <property type="entry name" value="Abhydrolase_1"/>
    <property type="match status" value="1"/>
</dbReference>
<dbReference type="EMBL" id="CP064795">
    <property type="protein sequence ID" value="QPG07184.1"/>
    <property type="molecule type" value="Genomic_DNA"/>
</dbReference>
<evidence type="ECO:0000313" key="4">
    <source>
        <dbReference type="Proteomes" id="UP000595095"/>
    </source>
</evidence>
<dbReference type="PANTHER" id="PTHR46118:SF4">
    <property type="entry name" value="PROTEIN ABHD11"/>
    <property type="match status" value="1"/>
</dbReference>
<evidence type="ECO:0000259" key="2">
    <source>
        <dbReference type="Pfam" id="PF00561"/>
    </source>
</evidence>
<dbReference type="Proteomes" id="UP000595095">
    <property type="component" value="Chromosome"/>
</dbReference>
<accession>A0A7S9E0A7</accession>
<organism evidence="3 4">
    <name type="scientific">Salinimonas marina</name>
    <dbReference type="NCBI Taxonomy" id="2785918"/>
    <lineage>
        <taxon>Bacteria</taxon>
        <taxon>Pseudomonadati</taxon>
        <taxon>Pseudomonadota</taxon>
        <taxon>Gammaproteobacteria</taxon>
        <taxon>Alteromonadales</taxon>
        <taxon>Alteromonadaceae</taxon>
        <taxon>Alteromonas/Salinimonas group</taxon>
        <taxon>Salinimonas</taxon>
    </lineage>
</organism>
<dbReference type="KEGG" id="smaa:IT774_09180"/>
<sequence>MKLHYETTENESSASWLVLIHGLFGSLDNLAGIKRHFSQHYNILSIDLPDHGQSQHFESFDLIQTAHEIDAVLKHIGADEYHLLGHSLGGKAAMLCALHYPDKIASLMVADIAPVDYPARHDAIINGLEAVDLATLDNRKDADKQLSEHVSEPGVRQFLLKSLYQNDQQQWQWRFNLAGLTAAYDEIRSWPSVKMQFTRPTLFIKGGKSDYIQTAHQDAIAALFPAARAHVIQGVGHWLHAEKPAAFNAVVENFLKQQSTN</sequence>
<name>A0A7S9E0A7_9ALTE</name>
<dbReference type="SUPFAM" id="SSF53474">
    <property type="entry name" value="alpha/beta-Hydrolases"/>
    <property type="match status" value="1"/>
</dbReference>
<evidence type="ECO:0000256" key="1">
    <source>
        <dbReference type="ARBA" id="ARBA00022801"/>
    </source>
</evidence>
<keyword evidence="1 3" id="KW-0378">Hydrolase</keyword>
<dbReference type="PRINTS" id="PR00111">
    <property type="entry name" value="ABHYDROLASE"/>
</dbReference>
<proteinExistence type="predicted"/>
<dbReference type="AlphaFoldDB" id="A0A7S9E0A7"/>
<feature type="domain" description="AB hydrolase-1" evidence="2">
    <location>
        <begin position="16"/>
        <end position="244"/>
    </location>
</feature>
<dbReference type="PANTHER" id="PTHR46118">
    <property type="entry name" value="PROTEIN ABHD11"/>
    <property type="match status" value="1"/>
</dbReference>
<dbReference type="InterPro" id="IPR029058">
    <property type="entry name" value="AB_hydrolase_fold"/>
</dbReference>
<dbReference type="InterPro" id="IPR000073">
    <property type="entry name" value="AB_hydrolase_1"/>
</dbReference>
<dbReference type="Gene3D" id="3.40.50.1820">
    <property type="entry name" value="alpha/beta hydrolase"/>
    <property type="match status" value="1"/>
</dbReference>